<dbReference type="InterPro" id="IPR034466">
    <property type="entry name" value="Methyltransferase_Class_B"/>
</dbReference>
<dbReference type="SMART" id="SM00729">
    <property type="entry name" value="Elp3"/>
    <property type="match status" value="1"/>
</dbReference>
<comment type="cofactor">
    <cofactor evidence="1">
        <name>[4Fe-4S] cluster</name>
        <dbReference type="ChEBI" id="CHEBI:49883"/>
    </cofactor>
</comment>
<proteinExistence type="predicted"/>
<dbReference type="InterPro" id="IPR051198">
    <property type="entry name" value="BchE-like"/>
</dbReference>
<evidence type="ECO:0000259" key="6">
    <source>
        <dbReference type="PROSITE" id="PS51918"/>
    </source>
</evidence>
<keyword evidence="8" id="KW-1185">Reference proteome</keyword>
<dbReference type="InterPro" id="IPR034530">
    <property type="entry name" value="HpnP-like"/>
</dbReference>
<evidence type="ECO:0000313" key="7">
    <source>
        <dbReference type="EMBL" id="MCS0495262.1"/>
    </source>
</evidence>
<evidence type="ECO:0000256" key="1">
    <source>
        <dbReference type="ARBA" id="ARBA00001966"/>
    </source>
</evidence>
<dbReference type="Gene3D" id="3.80.30.20">
    <property type="entry name" value="tm_1862 like domain"/>
    <property type="match status" value="1"/>
</dbReference>
<dbReference type="CDD" id="cd01335">
    <property type="entry name" value="Radical_SAM"/>
    <property type="match status" value="1"/>
</dbReference>
<name>A0A9X2T1Y3_9HYPH</name>
<organism evidence="7 8">
    <name type="scientific">Ancylobacter mangrovi</name>
    <dbReference type="NCBI Taxonomy" id="2972472"/>
    <lineage>
        <taxon>Bacteria</taxon>
        <taxon>Pseudomonadati</taxon>
        <taxon>Pseudomonadota</taxon>
        <taxon>Alphaproteobacteria</taxon>
        <taxon>Hyphomicrobiales</taxon>
        <taxon>Xanthobacteraceae</taxon>
        <taxon>Ancylobacter</taxon>
    </lineage>
</organism>
<dbReference type="GO" id="GO:0051539">
    <property type="term" value="F:4 iron, 4 sulfur cluster binding"/>
    <property type="evidence" value="ECO:0007669"/>
    <property type="project" value="UniProtKB-KW"/>
</dbReference>
<sequence length="543" mass="61711">MRRLKVCLINPRFEISFFGMQHALPILPGERKAMMPPGSLPLLAALVPPEHEVTIIDENAEEIDFERLRSYDVIGLTGMIVQRQRMDEILRTLRETTDALLCVGGPYVTVDETHFDGLCDVVFLGEADETWGVFIADYAAGRPTERRYKQAEPTNMETVPCPRYDLLDPKHYVSVAMQFSRGCPFLCEFCDIIVIFGRKPRLKKAAQITAELDRLKALGTRAVFFVDDNFIGNKKLAAAMLRELVDWQVANGYPMTFSTEASINLGDEPEILDLLWKANFRSVFIGIESPRPESLLETKKVQNVRGDSIDAKLDRVRDAGIVVQAGFIVGFDNDDARVFDEQFNFIQRNAIGISVVSILSPIPSTPLYERLEKEGRLIDDDDMVWFQPKAMSLDELKQGYMDLNRRLFDPYAFFERIYGNLSRSPSFRQRYVERAGGRRTPTLGQRLAYGKMVGNVTWRLGKALAAKGWLGKLSVAYARIYWTYNAPHRPDRLPLLDFVSMCARHWHHFVLSNETVSYWGRAGFKRDEMAEAAPRQLAAGAEA</sequence>
<dbReference type="InterPro" id="IPR023404">
    <property type="entry name" value="rSAM_horseshoe"/>
</dbReference>
<evidence type="ECO:0000256" key="3">
    <source>
        <dbReference type="ARBA" id="ARBA00022723"/>
    </source>
</evidence>
<evidence type="ECO:0000256" key="4">
    <source>
        <dbReference type="ARBA" id="ARBA00023004"/>
    </source>
</evidence>
<feature type="domain" description="Radical SAM core" evidence="6">
    <location>
        <begin position="169"/>
        <end position="406"/>
    </location>
</feature>
<dbReference type="GO" id="GO:0003824">
    <property type="term" value="F:catalytic activity"/>
    <property type="evidence" value="ECO:0007669"/>
    <property type="project" value="InterPro"/>
</dbReference>
<dbReference type="Pfam" id="PF04055">
    <property type="entry name" value="Radical_SAM"/>
    <property type="match status" value="1"/>
</dbReference>
<dbReference type="InterPro" id="IPR025274">
    <property type="entry name" value="DUF4070"/>
</dbReference>
<dbReference type="InterPro" id="IPR006638">
    <property type="entry name" value="Elp3/MiaA/NifB-like_rSAM"/>
</dbReference>
<evidence type="ECO:0000313" key="8">
    <source>
        <dbReference type="Proteomes" id="UP001151088"/>
    </source>
</evidence>
<dbReference type="PANTHER" id="PTHR43409:SF3">
    <property type="entry name" value="HYPOTHETICAL METHYLTRANSFERASE"/>
    <property type="match status" value="1"/>
</dbReference>
<dbReference type="Pfam" id="PF13282">
    <property type="entry name" value="DUF4070"/>
    <property type="match status" value="1"/>
</dbReference>
<keyword evidence="5" id="KW-0411">Iron-sulfur</keyword>
<dbReference type="SFLD" id="SFLDF00303">
    <property type="entry name" value="hopanoid_C2-methyltransferase"/>
    <property type="match status" value="1"/>
</dbReference>
<evidence type="ECO:0000256" key="5">
    <source>
        <dbReference type="ARBA" id="ARBA00023014"/>
    </source>
</evidence>
<dbReference type="InterPro" id="IPR007197">
    <property type="entry name" value="rSAM"/>
</dbReference>
<dbReference type="SFLD" id="SFLDS00029">
    <property type="entry name" value="Radical_SAM"/>
    <property type="match status" value="1"/>
</dbReference>
<keyword evidence="3" id="KW-0479">Metal-binding</keyword>
<dbReference type="Proteomes" id="UP001151088">
    <property type="component" value="Unassembled WGS sequence"/>
</dbReference>
<dbReference type="EMBL" id="JANTHZ010000002">
    <property type="protein sequence ID" value="MCS0495262.1"/>
    <property type="molecule type" value="Genomic_DNA"/>
</dbReference>
<dbReference type="RefSeq" id="WP_258732307.1">
    <property type="nucleotide sequence ID" value="NZ_JANTHZ010000002.1"/>
</dbReference>
<accession>A0A9X2T1Y3</accession>
<reference evidence="7" key="1">
    <citation type="submission" date="2022-08" db="EMBL/GenBank/DDBJ databases">
        <authorList>
            <person name="Li F."/>
        </authorList>
    </citation>
    <scope>NUCLEOTIDE SEQUENCE</scope>
    <source>
        <strain evidence="7">MQZ15Z-1</strain>
    </source>
</reference>
<protein>
    <submittedName>
        <fullName evidence="7">B12-binding domain-containing radical SAM protein</fullName>
    </submittedName>
</protein>
<dbReference type="AlphaFoldDB" id="A0A9X2T1Y3"/>
<dbReference type="GO" id="GO:0046872">
    <property type="term" value="F:metal ion binding"/>
    <property type="evidence" value="ECO:0007669"/>
    <property type="project" value="UniProtKB-KW"/>
</dbReference>
<dbReference type="SFLD" id="SFLDG01082">
    <property type="entry name" value="B12-binding_domain_containing"/>
    <property type="match status" value="1"/>
</dbReference>
<dbReference type="SFLD" id="SFLDG01123">
    <property type="entry name" value="methyltransferase_(Class_B)"/>
    <property type="match status" value="1"/>
</dbReference>
<dbReference type="SUPFAM" id="SSF102114">
    <property type="entry name" value="Radical SAM enzymes"/>
    <property type="match status" value="1"/>
</dbReference>
<comment type="caution">
    <text evidence="7">The sequence shown here is derived from an EMBL/GenBank/DDBJ whole genome shotgun (WGS) entry which is preliminary data.</text>
</comment>
<dbReference type="InterPro" id="IPR058240">
    <property type="entry name" value="rSAM_sf"/>
</dbReference>
<dbReference type="GO" id="GO:0005829">
    <property type="term" value="C:cytosol"/>
    <property type="evidence" value="ECO:0007669"/>
    <property type="project" value="TreeGrafter"/>
</dbReference>
<dbReference type="PANTHER" id="PTHR43409">
    <property type="entry name" value="ANAEROBIC MAGNESIUM-PROTOPORPHYRIN IX MONOMETHYL ESTER CYCLASE-RELATED"/>
    <property type="match status" value="1"/>
</dbReference>
<evidence type="ECO:0000256" key="2">
    <source>
        <dbReference type="ARBA" id="ARBA00022691"/>
    </source>
</evidence>
<dbReference type="Gene3D" id="3.40.50.280">
    <property type="entry name" value="Cobalamin-binding domain"/>
    <property type="match status" value="1"/>
</dbReference>
<keyword evidence="4" id="KW-0408">Iron</keyword>
<keyword evidence="2" id="KW-0949">S-adenosyl-L-methionine</keyword>
<gene>
    <name evidence="7" type="ORF">NVS89_09140</name>
</gene>
<dbReference type="PROSITE" id="PS51918">
    <property type="entry name" value="RADICAL_SAM"/>
    <property type="match status" value="1"/>
</dbReference>